<keyword evidence="3 10" id="KW-0285">Flavoprotein</keyword>
<accession>A0A7C4C9V7</accession>
<feature type="binding site" evidence="11">
    <location>
        <position position="268"/>
    </location>
    <ligand>
        <name>Mg(2+)</name>
        <dbReference type="ChEBI" id="CHEBI:18420"/>
    </ligand>
</feature>
<evidence type="ECO:0000256" key="10">
    <source>
        <dbReference type="PIRNR" id="PIRNR006268"/>
    </source>
</evidence>
<evidence type="ECO:0000256" key="9">
    <source>
        <dbReference type="ARBA" id="ARBA00048540"/>
    </source>
</evidence>
<evidence type="ECO:0000256" key="6">
    <source>
        <dbReference type="ARBA" id="ARBA00022827"/>
    </source>
</evidence>
<dbReference type="Pfam" id="PF02424">
    <property type="entry name" value="ApbE"/>
    <property type="match status" value="1"/>
</dbReference>
<evidence type="ECO:0000256" key="4">
    <source>
        <dbReference type="ARBA" id="ARBA00022679"/>
    </source>
</evidence>
<dbReference type="AlphaFoldDB" id="A0A7C4C9V7"/>
<evidence type="ECO:0000256" key="8">
    <source>
        <dbReference type="ARBA" id="ARBA00031306"/>
    </source>
</evidence>
<dbReference type="SUPFAM" id="SSF143631">
    <property type="entry name" value="ApbE-like"/>
    <property type="match status" value="1"/>
</dbReference>
<evidence type="ECO:0000256" key="1">
    <source>
        <dbReference type="ARBA" id="ARBA00011955"/>
    </source>
</evidence>
<feature type="binding site" evidence="11">
    <location>
        <position position="272"/>
    </location>
    <ligand>
        <name>Mg(2+)</name>
        <dbReference type="ChEBI" id="CHEBI:18420"/>
    </ligand>
</feature>
<name>A0A7C4C9V7_UNCW3</name>
<gene>
    <name evidence="12" type="ORF">ENS41_00355</name>
</gene>
<evidence type="ECO:0000256" key="7">
    <source>
        <dbReference type="ARBA" id="ARBA00022842"/>
    </source>
</evidence>
<dbReference type="GO" id="GO:0046872">
    <property type="term" value="F:metal ion binding"/>
    <property type="evidence" value="ECO:0007669"/>
    <property type="project" value="UniProtKB-UniRule"/>
</dbReference>
<dbReference type="InterPro" id="IPR003374">
    <property type="entry name" value="ApbE-like_sf"/>
</dbReference>
<evidence type="ECO:0000313" key="12">
    <source>
        <dbReference type="EMBL" id="HGK27391.1"/>
    </source>
</evidence>
<organism evidence="12">
    <name type="scientific">candidate division WOR-3 bacterium</name>
    <dbReference type="NCBI Taxonomy" id="2052148"/>
    <lineage>
        <taxon>Bacteria</taxon>
        <taxon>Bacteria division WOR-3</taxon>
    </lineage>
</organism>
<dbReference type="EMBL" id="DSUT01000009">
    <property type="protein sequence ID" value="HGK27391.1"/>
    <property type="molecule type" value="Genomic_DNA"/>
</dbReference>
<comment type="cofactor">
    <cofactor evidence="11">
        <name>Mg(2+)</name>
        <dbReference type="ChEBI" id="CHEBI:18420"/>
    </cofactor>
    <cofactor evidence="11">
        <name>Mn(2+)</name>
        <dbReference type="ChEBI" id="CHEBI:29035"/>
    </cofactor>
    <text evidence="11">Magnesium. Can also use manganese.</text>
</comment>
<dbReference type="PIRSF" id="PIRSF006268">
    <property type="entry name" value="ApbE"/>
    <property type="match status" value="1"/>
</dbReference>
<keyword evidence="4 10" id="KW-0808">Transferase</keyword>
<sequence>MHRLFFFFLVVAACRRPLVEVDRTVPAFGSYLRVRVLGETRPVAESAAAEALREMHRLDSLWSSFSDGSEVVRLNRQRRLRVSAETRELVAAGISAGEKTGGAFDITIQPLAAAWGFHDGRHRVPDSSELARLTRGVGFRRVGLKGDTVELGDSAMLDLGGIAAGAAVDRGVEVLKAAGAKQGLIDAGGDIRVFGDRTWRIGVQDPRGEGVVRVLRLREKAVSTSGDYQKFFMREGVRYCHVLNPRTGCPVQGVASVTVIAATSVAADAFSTAVMAMGPDSGLTLLSADTSLAAIVAYELNGRLVWREAGRIP</sequence>
<evidence type="ECO:0000256" key="5">
    <source>
        <dbReference type="ARBA" id="ARBA00022723"/>
    </source>
</evidence>
<keyword evidence="6 10" id="KW-0274">FAD</keyword>
<dbReference type="Gene3D" id="3.10.520.10">
    <property type="entry name" value="ApbE-like domains"/>
    <property type="match status" value="1"/>
</dbReference>
<dbReference type="PANTHER" id="PTHR30040">
    <property type="entry name" value="THIAMINE BIOSYNTHESIS LIPOPROTEIN APBE"/>
    <property type="match status" value="1"/>
</dbReference>
<dbReference type="InterPro" id="IPR024932">
    <property type="entry name" value="ApbE"/>
</dbReference>
<comment type="caution">
    <text evidence="12">The sequence shown here is derived from an EMBL/GenBank/DDBJ whole genome shotgun (WGS) entry which is preliminary data.</text>
</comment>
<keyword evidence="7 10" id="KW-0460">Magnesium</keyword>
<evidence type="ECO:0000256" key="2">
    <source>
        <dbReference type="ARBA" id="ARBA00016337"/>
    </source>
</evidence>
<proteinExistence type="inferred from homology"/>
<reference evidence="12" key="1">
    <citation type="journal article" date="2020" name="mSystems">
        <title>Genome- and Community-Level Interaction Insights into Carbon Utilization and Element Cycling Functions of Hydrothermarchaeota in Hydrothermal Sediment.</title>
        <authorList>
            <person name="Zhou Z."/>
            <person name="Liu Y."/>
            <person name="Xu W."/>
            <person name="Pan J."/>
            <person name="Luo Z.H."/>
            <person name="Li M."/>
        </authorList>
    </citation>
    <scope>NUCLEOTIDE SEQUENCE [LARGE SCALE GENOMIC DNA]</scope>
    <source>
        <strain evidence="12">SpSt-488</strain>
    </source>
</reference>
<protein>
    <recommendedName>
        <fullName evidence="2 10">FAD:protein FMN transferase</fullName>
        <ecNumber evidence="1 10">2.7.1.180</ecNumber>
    </recommendedName>
    <alternativeName>
        <fullName evidence="8 10">Flavin transferase</fullName>
    </alternativeName>
</protein>
<dbReference type="GO" id="GO:0016740">
    <property type="term" value="F:transferase activity"/>
    <property type="evidence" value="ECO:0007669"/>
    <property type="project" value="UniProtKB-UniRule"/>
</dbReference>
<dbReference type="EC" id="2.7.1.180" evidence="1 10"/>
<feature type="binding site" evidence="11">
    <location>
        <position position="161"/>
    </location>
    <ligand>
        <name>Mg(2+)</name>
        <dbReference type="ChEBI" id="CHEBI:18420"/>
    </ligand>
</feature>
<keyword evidence="5 10" id="KW-0479">Metal-binding</keyword>
<dbReference type="PANTHER" id="PTHR30040:SF2">
    <property type="entry name" value="FAD:PROTEIN FMN TRANSFERASE"/>
    <property type="match status" value="1"/>
</dbReference>
<evidence type="ECO:0000256" key="3">
    <source>
        <dbReference type="ARBA" id="ARBA00022630"/>
    </source>
</evidence>
<comment type="catalytic activity">
    <reaction evidence="9 10">
        <text>L-threonyl-[protein] + FAD = FMN-L-threonyl-[protein] + AMP + H(+)</text>
        <dbReference type="Rhea" id="RHEA:36847"/>
        <dbReference type="Rhea" id="RHEA-COMP:11060"/>
        <dbReference type="Rhea" id="RHEA-COMP:11061"/>
        <dbReference type="ChEBI" id="CHEBI:15378"/>
        <dbReference type="ChEBI" id="CHEBI:30013"/>
        <dbReference type="ChEBI" id="CHEBI:57692"/>
        <dbReference type="ChEBI" id="CHEBI:74257"/>
        <dbReference type="ChEBI" id="CHEBI:456215"/>
        <dbReference type="EC" id="2.7.1.180"/>
    </reaction>
</comment>
<comment type="similarity">
    <text evidence="10">Belongs to the ApbE family.</text>
</comment>
<evidence type="ECO:0000256" key="11">
    <source>
        <dbReference type="PIRSR" id="PIRSR006268-2"/>
    </source>
</evidence>